<gene>
    <name evidence="1" type="ORF">FHR87_000017</name>
</gene>
<organism evidence="1 2">
    <name type="scientific">Azomonas macrocytogenes</name>
    <name type="common">Azotobacter macrocytogenes</name>
    <dbReference type="NCBI Taxonomy" id="69962"/>
    <lineage>
        <taxon>Bacteria</taxon>
        <taxon>Pseudomonadati</taxon>
        <taxon>Pseudomonadota</taxon>
        <taxon>Gammaproteobacteria</taxon>
        <taxon>Pseudomonadales</taxon>
        <taxon>Pseudomonadaceae</taxon>
        <taxon>Azomonas</taxon>
    </lineage>
</organism>
<evidence type="ECO:0000313" key="2">
    <source>
        <dbReference type="Proteomes" id="UP000549250"/>
    </source>
</evidence>
<reference evidence="1 2" key="1">
    <citation type="submission" date="2020-08" db="EMBL/GenBank/DDBJ databases">
        <title>Genomic Encyclopedia of Type Strains, Phase III (KMG-III): the genomes of soil and plant-associated and newly described type strains.</title>
        <authorList>
            <person name="Whitman W."/>
        </authorList>
    </citation>
    <scope>NUCLEOTIDE SEQUENCE [LARGE SCALE GENOMIC DNA]</scope>
    <source>
        <strain evidence="1 2">CECT 4462</strain>
    </source>
</reference>
<evidence type="ECO:0000313" key="1">
    <source>
        <dbReference type="EMBL" id="MBB3101657.1"/>
    </source>
</evidence>
<proteinExistence type="predicted"/>
<name>A0A839SW79_AZOMA</name>
<protein>
    <submittedName>
        <fullName evidence="1">Uncharacterized protein</fullName>
    </submittedName>
</protein>
<dbReference type="AlphaFoldDB" id="A0A839SW79"/>
<dbReference type="Proteomes" id="UP000549250">
    <property type="component" value="Unassembled WGS sequence"/>
</dbReference>
<comment type="caution">
    <text evidence="1">The sequence shown here is derived from an EMBL/GenBank/DDBJ whole genome shotgun (WGS) entry which is preliminary data.</text>
</comment>
<dbReference type="EMBL" id="JACHXI010000001">
    <property type="protein sequence ID" value="MBB3101657.1"/>
    <property type="molecule type" value="Genomic_DNA"/>
</dbReference>
<accession>A0A839SW79</accession>
<keyword evidence="2" id="KW-1185">Reference proteome</keyword>
<sequence>MIRKHFVVSVQALAALALVFADADVSIGVVKANLREVVR</sequence>